<comment type="caution">
    <text evidence="2">The sequence shown here is derived from an EMBL/GenBank/DDBJ whole genome shotgun (WGS) entry which is preliminary data.</text>
</comment>
<dbReference type="Proteomes" id="UP000266016">
    <property type="component" value="Unassembled WGS sequence"/>
</dbReference>
<gene>
    <name evidence="2" type="ORF">D1953_07085</name>
</gene>
<dbReference type="InterPro" id="IPR025237">
    <property type="entry name" value="DUF4183"/>
</dbReference>
<evidence type="ECO:0000313" key="2">
    <source>
        <dbReference type="EMBL" id="RID87277.1"/>
    </source>
</evidence>
<evidence type="ECO:0000313" key="3">
    <source>
        <dbReference type="Proteomes" id="UP000266016"/>
    </source>
</evidence>
<name>A0A398BBT6_9BACI</name>
<feature type="domain" description="DUF4183" evidence="1">
    <location>
        <begin position="7"/>
        <end position="78"/>
    </location>
</feature>
<accession>A0A398BBT6</accession>
<organism evidence="2 3">
    <name type="scientific">Peribacillus asahii</name>
    <dbReference type="NCBI Taxonomy" id="228899"/>
    <lineage>
        <taxon>Bacteria</taxon>
        <taxon>Bacillati</taxon>
        <taxon>Bacillota</taxon>
        <taxon>Bacilli</taxon>
        <taxon>Bacillales</taxon>
        <taxon>Bacillaceae</taxon>
        <taxon>Peribacillus</taxon>
    </lineage>
</organism>
<dbReference type="AlphaFoldDB" id="A0A398BBT6"/>
<reference evidence="2 3" key="1">
    <citation type="submission" date="2018-08" db="EMBL/GenBank/DDBJ databases">
        <title>Bacillus jemisoniae sp. nov., Bacillus chryseoplanitiae sp. nov., Bacillus resnikiae sp. nov., and Bacillus frankliniae sp. nov., isolated from Viking spacecraft and associated surfaces.</title>
        <authorList>
            <person name="Seuylemezian A."/>
            <person name="Vaishampayan P."/>
        </authorList>
    </citation>
    <scope>NUCLEOTIDE SEQUENCE [LARGE SCALE GENOMIC DNA]</scope>
    <source>
        <strain evidence="2 3">MA001</strain>
    </source>
</reference>
<keyword evidence="3" id="KW-1185">Reference proteome</keyword>
<evidence type="ECO:0000259" key="1">
    <source>
        <dbReference type="Pfam" id="PF13799"/>
    </source>
</evidence>
<protein>
    <submittedName>
        <fullName evidence="2">DUF4183 domain-containing protein</fullName>
    </submittedName>
</protein>
<proteinExistence type="predicted"/>
<dbReference type="Pfam" id="PF13799">
    <property type="entry name" value="DUF4183"/>
    <property type="match status" value="1"/>
</dbReference>
<dbReference type="EMBL" id="QWVS01000013">
    <property type="protein sequence ID" value="RID87277.1"/>
    <property type="molecule type" value="Genomic_DNA"/>
</dbReference>
<sequence length="82" mass="9357">MIYEFYAISDGCSLVYKNKDGLCEVAKQEILDPKEISYMNLFINGVLQPYENYIVKEGEIRLKTVDVPIKGAPIVLQMIKVL</sequence>